<gene>
    <name evidence="4" type="ORF">GCM10010503_19370</name>
</gene>
<dbReference type="InterPro" id="IPR006015">
    <property type="entry name" value="Universal_stress_UspA"/>
</dbReference>
<organism evidence="4 5">
    <name type="scientific">Streptomyces lucensis JCM 4490</name>
    <dbReference type="NCBI Taxonomy" id="1306176"/>
    <lineage>
        <taxon>Bacteria</taxon>
        <taxon>Bacillati</taxon>
        <taxon>Actinomycetota</taxon>
        <taxon>Actinomycetes</taxon>
        <taxon>Kitasatosporales</taxon>
        <taxon>Streptomycetaceae</taxon>
        <taxon>Streptomyces</taxon>
    </lineage>
</organism>
<dbReference type="AlphaFoldDB" id="A0A918MNY4"/>
<keyword evidence="5" id="KW-1185">Reference proteome</keyword>
<dbReference type="InterPro" id="IPR006016">
    <property type="entry name" value="UspA"/>
</dbReference>
<evidence type="ECO:0000313" key="4">
    <source>
        <dbReference type="EMBL" id="GGW42956.1"/>
    </source>
</evidence>
<feature type="domain" description="UspA" evidence="3">
    <location>
        <begin position="25"/>
        <end position="162"/>
    </location>
</feature>
<evidence type="ECO:0000256" key="1">
    <source>
        <dbReference type="ARBA" id="ARBA00008791"/>
    </source>
</evidence>
<dbReference type="EMBL" id="BMUE01000003">
    <property type="protein sequence ID" value="GGW42956.1"/>
    <property type="molecule type" value="Genomic_DNA"/>
</dbReference>
<dbReference type="PRINTS" id="PR01438">
    <property type="entry name" value="UNVRSLSTRESS"/>
</dbReference>
<sequence>MRALPAVLVGREAEGDPDEQEEDTMSRTITVGLDGSPESRSAAEWAAREALMRGLTLRLVHVWEPVPAPMAQGPLLGAETHQHWTERIPREAAEGLRLRHPGVEVVTEQRSGSPGETLTAAGDEGELVVLGSRGLSGVGGFLVGSVGLAVVAHAERPVVLVRAGEQAADEHELDPAGVPSAAAPYRPVVLGADVAAPDDAVIAFAFDAAARRGTAVRAVHAWTMPPYYVYGLAADPAFGQDVAKQEQSALTELLRPWRQKYPSVEVVEVTGAASASALLIDASRDASLVVVGRRRRRGRIGAHVGPVTHAVLHHATAPVAVVPHD</sequence>
<accession>A0A918MNY4</accession>
<dbReference type="PANTHER" id="PTHR46268:SF6">
    <property type="entry name" value="UNIVERSAL STRESS PROTEIN UP12"/>
    <property type="match status" value="1"/>
</dbReference>
<comment type="caution">
    <text evidence="4">The sequence shown here is derived from an EMBL/GenBank/DDBJ whole genome shotgun (WGS) entry which is preliminary data.</text>
</comment>
<feature type="domain" description="UspA" evidence="3">
    <location>
        <begin position="185"/>
        <end position="323"/>
    </location>
</feature>
<dbReference type="Pfam" id="PF00582">
    <property type="entry name" value="Usp"/>
    <property type="match status" value="2"/>
</dbReference>
<reference evidence="4" key="2">
    <citation type="submission" date="2020-09" db="EMBL/GenBank/DDBJ databases">
        <authorList>
            <person name="Sun Q."/>
            <person name="Ohkuma M."/>
        </authorList>
    </citation>
    <scope>NUCLEOTIDE SEQUENCE</scope>
    <source>
        <strain evidence="4">JCM 4490</strain>
    </source>
</reference>
<feature type="region of interest" description="Disordered" evidence="2">
    <location>
        <begin position="1"/>
        <end position="25"/>
    </location>
</feature>
<proteinExistence type="inferred from homology"/>
<dbReference type="PANTHER" id="PTHR46268">
    <property type="entry name" value="STRESS RESPONSE PROTEIN NHAX"/>
    <property type="match status" value="1"/>
</dbReference>
<dbReference type="Proteomes" id="UP000620224">
    <property type="component" value="Unassembled WGS sequence"/>
</dbReference>
<name>A0A918MNY4_9ACTN</name>
<dbReference type="Gene3D" id="3.40.50.620">
    <property type="entry name" value="HUPs"/>
    <property type="match status" value="2"/>
</dbReference>
<evidence type="ECO:0000256" key="2">
    <source>
        <dbReference type="SAM" id="MobiDB-lite"/>
    </source>
</evidence>
<evidence type="ECO:0000259" key="3">
    <source>
        <dbReference type="Pfam" id="PF00582"/>
    </source>
</evidence>
<reference evidence="4" key="1">
    <citation type="journal article" date="2014" name="Int. J. Syst. Evol. Microbiol.">
        <title>Complete genome sequence of Corynebacterium casei LMG S-19264T (=DSM 44701T), isolated from a smear-ripened cheese.</title>
        <authorList>
            <consortium name="US DOE Joint Genome Institute (JGI-PGF)"/>
            <person name="Walter F."/>
            <person name="Albersmeier A."/>
            <person name="Kalinowski J."/>
            <person name="Ruckert C."/>
        </authorList>
    </citation>
    <scope>NUCLEOTIDE SEQUENCE</scope>
    <source>
        <strain evidence="4">JCM 4490</strain>
    </source>
</reference>
<comment type="similarity">
    <text evidence="1">Belongs to the universal stress protein A family.</text>
</comment>
<evidence type="ECO:0000313" key="5">
    <source>
        <dbReference type="Proteomes" id="UP000620224"/>
    </source>
</evidence>
<dbReference type="InterPro" id="IPR014729">
    <property type="entry name" value="Rossmann-like_a/b/a_fold"/>
</dbReference>
<dbReference type="SUPFAM" id="SSF52402">
    <property type="entry name" value="Adenine nucleotide alpha hydrolases-like"/>
    <property type="match status" value="2"/>
</dbReference>
<protein>
    <submittedName>
        <fullName evidence="4">Stress-inducible protein</fullName>
    </submittedName>
</protein>